<sequence length="339" mass="36643">MFIAELKPESTARPGYALLTIRNWEGDTESVSLSIQRNQDNGFLNEQGEWVGNAFQHQLSLEENGDDCHILLGKNFVDALIGHQQMSYRLTLKDQDGTQDIGALSIHSGVLSSLAEGQSEALKSSADLQTSHAAAPIIAPEPETPVLPEAVIAESVIPHPEIEATISETPASRNKSKAGIITLIIILLLIIAGALAWFLLFKDKPTDTSVESAPMAATPSLNTAIPGACSVEKMHSGSAVDFVKTCLLSQPSGAEIITVINAAKDNQQCDIAQRLYAYKAQSGDNTIAMQYAREYDPETANKAGCFATDKETAMYWYETVANNDPQNKEARARLNALKK</sequence>
<dbReference type="EMBL" id="CP093245">
    <property type="protein sequence ID" value="UNH31041.1"/>
    <property type="molecule type" value="Genomic_DNA"/>
</dbReference>
<evidence type="ECO:0000313" key="2">
    <source>
        <dbReference type="EMBL" id="UNH31041.1"/>
    </source>
</evidence>
<dbReference type="Proteomes" id="UP000829116">
    <property type="component" value="Chromosome"/>
</dbReference>
<dbReference type="RefSeq" id="WP_241501295.1">
    <property type="nucleotide sequence ID" value="NZ_CAWQWN010000001.1"/>
</dbReference>
<keyword evidence="1" id="KW-1133">Transmembrane helix</keyword>
<keyword evidence="1" id="KW-0472">Membrane</keyword>
<evidence type="ECO:0000256" key="1">
    <source>
        <dbReference type="SAM" id="Phobius"/>
    </source>
</evidence>
<gene>
    <name evidence="2" type="ORF">MNY72_01555</name>
</gene>
<evidence type="ECO:0000313" key="3">
    <source>
        <dbReference type="Proteomes" id="UP000829116"/>
    </source>
</evidence>
<protein>
    <submittedName>
        <fullName evidence="2">Uncharacterized protein</fullName>
    </submittedName>
</protein>
<dbReference type="GeneID" id="79715903"/>
<keyword evidence="1" id="KW-0812">Transmembrane</keyword>
<reference evidence="2" key="1">
    <citation type="submission" date="2022-03" db="EMBL/GenBank/DDBJ databases">
        <title>ESBL-producing Moellerella wisconsensis and Escherichia marmotae isolated from wild game meat.</title>
        <authorList>
            <person name="Biggel M."/>
        </authorList>
    </citation>
    <scope>NUCLEOTIDE SEQUENCE</scope>
    <source>
        <strain evidence="2">W51</strain>
    </source>
</reference>
<organism evidence="2 3">
    <name type="scientific">Moellerella wisconsensis</name>
    <dbReference type="NCBI Taxonomy" id="158849"/>
    <lineage>
        <taxon>Bacteria</taxon>
        <taxon>Pseudomonadati</taxon>
        <taxon>Pseudomonadota</taxon>
        <taxon>Gammaproteobacteria</taxon>
        <taxon>Enterobacterales</taxon>
        <taxon>Morganellaceae</taxon>
        <taxon>Moellerella</taxon>
    </lineage>
</organism>
<dbReference type="AlphaFoldDB" id="A0A9Q8V4V5"/>
<proteinExistence type="predicted"/>
<feature type="transmembrane region" description="Helical" evidence="1">
    <location>
        <begin position="180"/>
        <end position="200"/>
    </location>
</feature>
<name>A0A9Q8V4V5_9GAMM</name>
<accession>A0A9Q8V4V5</accession>